<reference evidence="1" key="1">
    <citation type="submission" date="2013-11" db="EMBL/GenBank/DDBJ databases">
        <authorList>
            <person name="Sternberg P."/>
            <person name="Dillman A."/>
            <person name="Macchietto M."/>
        </authorList>
    </citation>
    <scope>NUCLEOTIDE SEQUENCE</scope>
    <source>
        <strain evidence="1">ALL</strain>
    </source>
</reference>
<evidence type="ECO:0000313" key="1">
    <source>
        <dbReference type="EMBL" id="TKR81341.1"/>
    </source>
</evidence>
<gene>
    <name evidence="1" type="ORF">L596_015224</name>
</gene>
<protein>
    <submittedName>
        <fullName evidence="1">Uncharacterized protein</fullName>
    </submittedName>
</protein>
<organism evidence="1">
    <name type="scientific">Steinernema carpocapsae</name>
    <name type="common">Entomopathogenic nematode</name>
    <dbReference type="NCBI Taxonomy" id="34508"/>
    <lineage>
        <taxon>Eukaryota</taxon>
        <taxon>Metazoa</taxon>
        <taxon>Ecdysozoa</taxon>
        <taxon>Nematoda</taxon>
        <taxon>Chromadorea</taxon>
        <taxon>Rhabditida</taxon>
        <taxon>Tylenchina</taxon>
        <taxon>Panagrolaimomorpha</taxon>
        <taxon>Strongyloidoidea</taxon>
        <taxon>Steinernematidae</taxon>
        <taxon>Steinernema</taxon>
    </lineage>
</organism>
<sequence>MKTCQRPTKGLIPVYKGQSSFSCVSNLSVPPSSFLISTQAYYMLSSKVNFVIKCSQEFLATSEAFRESTRTLPAGGRLPPHAKTDVSRRVITNSKVHLRLDEISLQHY</sequence>
<reference evidence="1" key="3">
    <citation type="journal article" date="2019" name="G3 (Bethesda)">
        <title>Hybrid Assembly of the Genome of the Entomopathogenic Nematode Steinernema carpocapsae Identifies the X-Chromosome.</title>
        <authorList>
            <person name="Serra L."/>
            <person name="Macchietto M."/>
            <person name="Macias-Munoz A."/>
            <person name="McGill C.J."/>
            <person name="Rodriguez I.M."/>
            <person name="Rodriguez B."/>
            <person name="Murad R."/>
            <person name="Mortazavi A."/>
        </authorList>
    </citation>
    <scope>NUCLEOTIDE SEQUENCE</scope>
    <source>
        <strain evidence="1">ALL</strain>
    </source>
</reference>
<dbReference type="EMBL" id="AZBU02000004">
    <property type="protein sequence ID" value="TKR81341.1"/>
    <property type="molecule type" value="Genomic_DNA"/>
</dbReference>
<name>A0A4U5NFM9_STECR</name>
<dbReference type="AlphaFoldDB" id="A0A4U5NFM9"/>
<reference evidence="1" key="2">
    <citation type="journal article" date="2015" name="Genome Biol.">
        <title>Comparative genomics of Steinernema reveals deeply conserved gene regulatory networks.</title>
        <authorList>
            <person name="Dillman A.R."/>
            <person name="Macchietto M."/>
            <person name="Porter C.F."/>
            <person name="Rogers A."/>
            <person name="Williams B."/>
            <person name="Antoshechkin I."/>
            <person name="Lee M.M."/>
            <person name="Goodwin Z."/>
            <person name="Lu X."/>
            <person name="Lewis E.E."/>
            <person name="Goodrich-Blair H."/>
            <person name="Stock S.P."/>
            <person name="Adams B.J."/>
            <person name="Sternberg P.W."/>
            <person name="Mortazavi A."/>
        </authorList>
    </citation>
    <scope>NUCLEOTIDE SEQUENCE [LARGE SCALE GENOMIC DNA]</scope>
    <source>
        <strain evidence="1">ALL</strain>
    </source>
</reference>
<proteinExistence type="predicted"/>
<accession>A0A4U5NFM9</accession>
<comment type="caution">
    <text evidence="1">The sequence shown here is derived from an EMBL/GenBank/DDBJ whole genome shotgun (WGS) entry which is preliminary data.</text>
</comment>